<organism evidence="1 2">
    <name type="scientific">Stephania japonica</name>
    <dbReference type="NCBI Taxonomy" id="461633"/>
    <lineage>
        <taxon>Eukaryota</taxon>
        <taxon>Viridiplantae</taxon>
        <taxon>Streptophyta</taxon>
        <taxon>Embryophyta</taxon>
        <taxon>Tracheophyta</taxon>
        <taxon>Spermatophyta</taxon>
        <taxon>Magnoliopsida</taxon>
        <taxon>Ranunculales</taxon>
        <taxon>Menispermaceae</taxon>
        <taxon>Menispermoideae</taxon>
        <taxon>Cissampelideae</taxon>
        <taxon>Stephania</taxon>
    </lineage>
</organism>
<evidence type="ECO:0000313" key="2">
    <source>
        <dbReference type="Proteomes" id="UP001417504"/>
    </source>
</evidence>
<dbReference type="EMBL" id="JBBNAE010000009">
    <property type="protein sequence ID" value="KAK9096367.1"/>
    <property type="molecule type" value="Genomic_DNA"/>
</dbReference>
<comment type="caution">
    <text evidence="1">The sequence shown here is derived from an EMBL/GenBank/DDBJ whole genome shotgun (WGS) entry which is preliminary data.</text>
</comment>
<evidence type="ECO:0000313" key="1">
    <source>
        <dbReference type="EMBL" id="KAK9096367.1"/>
    </source>
</evidence>
<dbReference type="AlphaFoldDB" id="A0AAP0EQX3"/>
<gene>
    <name evidence="1" type="ORF">Sjap_021864</name>
</gene>
<keyword evidence="2" id="KW-1185">Reference proteome</keyword>
<proteinExistence type="predicted"/>
<name>A0AAP0EQX3_9MAGN</name>
<reference evidence="1 2" key="1">
    <citation type="submission" date="2024-01" db="EMBL/GenBank/DDBJ databases">
        <title>Genome assemblies of Stephania.</title>
        <authorList>
            <person name="Yang L."/>
        </authorList>
    </citation>
    <scope>NUCLEOTIDE SEQUENCE [LARGE SCALE GENOMIC DNA]</scope>
    <source>
        <strain evidence="1">QJT</strain>
        <tissue evidence="1">Leaf</tissue>
    </source>
</reference>
<protein>
    <submittedName>
        <fullName evidence="1">Uncharacterized protein</fullName>
    </submittedName>
</protein>
<sequence length="57" mass="6463">MGMNIRIHPQMSMSMNMRMSDEFLSGYGYGDGVPITYPTHLHPWGESATKTMCSHQN</sequence>
<accession>A0AAP0EQX3</accession>
<dbReference type="Proteomes" id="UP001417504">
    <property type="component" value="Unassembled WGS sequence"/>
</dbReference>